<dbReference type="PRINTS" id="PR00463">
    <property type="entry name" value="EP450I"/>
</dbReference>
<protein>
    <submittedName>
        <fullName evidence="4">Uncharacterized protein</fullName>
    </submittedName>
</protein>
<keyword evidence="5" id="KW-1185">Reference proteome</keyword>
<proteinExistence type="inferred from homology"/>
<dbReference type="InterPro" id="IPR036396">
    <property type="entry name" value="Cyt_P450_sf"/>
</dbReference>
<organism evidence="4 5">
    <name type="scientific">Mytilus galloprovincialis</name>
    <name type="common">Mediterranean mussel</name>
    <dbReference type="NCBI Taxonomy" id="29158"/>
    <lineage>
        <taxon>Eukaryota</taxon>
        <taxon>Metazoa</taxon>
        <taxon>Spiralia</taxon>
        <taxon>Lophotrochozoa</taxon>
        <taxon>Mollusca</taxon>
        <taxon>Bivalvia</taxon>
        <taxon>Autobranchia</taxon>
        <taxon>Pteriomorphia</taxon>
        <taxon>Mytilida</taxon>
        <taxon>Mytiloidea</taxon>
        <taxon>Mytilidae</taxon>
        <taxon>Mytilinae</taxon>
        <taxon>Mytilus</taxon>
    </lineage>
</organism>
<dbReference type="PANTHER" id="PTHR24300:SF403">
    <property type="entry name" value="CYTOCHROME P450 306A1"/>
    <property type="match status" value="1"/>
</dbReference>
<dbReference type="GO" id="GO:0008395">
    <property type="term" value="F:steroid hydroxylase activity"/>
    <property type="evidence" value="ECO:0007669"/>
    <property type="project" value="TreeGrafter"/>
</dbReference>
<dbReference type="InterPro" id="IPR050182">
    <property type="entry name" value="Cytochrome_P450_fam2"/>
</dbReference>
<dbReference type="GO" id="GO:0005737">
    <property type="term" value="C:cytoplasm"/>
    <property type="evidence" value="ECO:0007669"/>
    <property type="project" value="TreeGrafter"/>
</dbReference>
<name>A0A8B6FXH6_MYTGA</name>
<gene>
    <name evidence="4" type="ORF">MGAL_10B024741</name>
</gene>
<comment type="caution">
    <text evidence="4">The sequence shown here is derived from an EMBL/GenBank/DDBJ whole genome shotgun (WGS) entry which is preliminary data.</text>
</comment>
<dbReference type="GO" id="GO:0006082">
    <property type="term" value="P:organic acid metabolic process"/>
    <property type="evidence" value="ECO:0007669"/>
    <property type="project" value="TreeGrafter"/>
</dbReference>
<evidence type="ECO:0000313" key="5">
    <source>
        <dbReference type="Proteomes" id="UP000596742"/>
    </source>
</evidence>
<evidence type="ECO:0000313" key="4">
    <source>
        <dbReference type="EMBL" id="VDI54487.1"/>
    </source>
</evidence>
<reference evidence="4" key="1">
    <citation type="submission" date="2018-11" db="EMBL/GenBank/DDBJ databases">
        <authorList>
            <person name="Alioto T."/>
            <person name="Alioto T."/>
        </authorList>
    </citation>
    <scope>NUCLEOTIDE SEQUENCE</scope>
</reference>
<dbReference type="OrthoDB" id="2789670at2759"/>
<dbReference type="GO" id="GO:0020037">
    <property type="term" value="F:heme binding"/>
    <property type="evidence" value="ECO:0007669"/>
    <property type="project" value="InterPro"/>
</dbReference>
<evidence type="ECO:0000256" key="1">
    <source>
        <dbReference type="ARBA" id="ARBA00010617"/>
    </source>
</evidence>
<evidence type="ECO:0000256" key="3">
    <source>
        <dbReference type="ARBA" id="ARBA00023004"/>
    </source>
</evidence>
<dbReference type="Pfam" id="PF00067">
    <property type="entry name" value="p450"/>
    <property type="match status" value="1"/>
</dbReference>
<dbReference type="AlphaFoldDB" id="A0A8B6FXH6"/>
<dbReference type="GO" id="GO:0016712">
    <property type="term" value="F:oxidoreductase activity, acting on paired donors, with incorporation or reduction of molecular oxygen, reduced flavin or flavoprotein as one donor, and incorporation of one atom of oxygen"/>
    <property type="evidence" value="ECO:0007669"/>
    <property type="project" value="TreeGrafter"/>
</dbReference>
<dbReference type="InterPro" id="IPR001128">
    <property type="entry name" value="Cyt_P450"/>
</dbReference>
<dbReference type="GO" id="GO:0005506">
    <property type="term" value="F:iron ion binding"/>
    <property type="evidence" value="ECO:0007669"/>
    <property type="project" value="InterPro"/>
</dbReference>
<comment type="similarity">
    <text evidence="1">Belongs to the cytochrome P450 family.</text>
</comment>
<dbReference type="Proteomes" id="UP000596742">
    <property type="component" value="Unassembled WGS sequence"/>
</dbReference>
<evidence type="ECO:0000256" key="2">
    <source>
        <dbReference type="ARBA" id="ARBA00022723"/>
    </source>
</evidence>
<dbReference type="PANTHER" id="PTHR24300">
    <property type="entry name" value="CYTOCHROME P450 508A4-RELATED"/>
    <property type="match status" value="1"/>
</dbReference>
<dbReference type="InterPro" id="IPR002401">
    <property type="entry name" value="Cyt_P450_E_grp-I"/>
</dbReference>
<dbReference type="Gene3D" id="1.10.630.10">
    <property type="entry name" value="Cytochrome P450"/>
    <property type="match status" value="1"/>
</dbReference>
<keyword evidence="3" id="KW-0408">Iron</keyword>
<dbReference type="SUPFAM" id="SSF48264">
    <property type="entry name" value="Cytochrome P450"/>
    <property type="match status" value="1"/>
</dbReference>
<dbReference type="EMBL" id="UYJE01007401">
    <property type="protein sequence ID" value="VDI54487.1"/>
    <property type="molecule type" value="Genomic_DNA"/>
</dbReference>
<sequence>MRNDGYDVLLHDSVPAGIDTSRVTLGFAVRYMAGLPEIQSKVQEEIDRVVGNDRLPTVKDRENLSYTEATLHEAMRLGTAVPIGLPHSTICDT</sequence>
<keyword evidence="2" id="KW-0479">Metal-binding</keyword>
<dbReference type="GO" id="GO:0006805">
    <property type="term" value="P:xenobiotic metabolic process"/>
    <property type="evidence" value="ECO:0007669"/>
    <property type="project" value="TreeGrafter"/>
</dbReference>
<accession>A0A8B6FXH6</accession>